<dbReference type="InterPro" id="IPR000326">
    <property type="entry name" value="PAP2/HPO"/>
</dbReference>
<proteinExistence type="predicted"/>
<name>A0A381PGK1_9ZZZZ</name>
<dbReference type="EMBL" id="UINC01000975">
    <property type="protein sequence ID" value="SUZ66070.1"/>
    <property type="molecule type" value="Genomic_DNA"/>
</dbReference>
<dbReference type="AlphaFoldDB" id="A0A381PGK1"/>
<dbReference type="InterPro" id="IPR036938">
    <property type="entry name" value="PAP2/HPO_sf"/>
</dbReference>
<sequence>MRRILGYVVVGTLACSGQLSAQRSSTDNVELSGDILATALPAAALASTLIWKDDQRATLQFAMTTVTSFAVTHVLKRVVDKPRPNGGDHAWPSGHTSSAFSGAAFLQIRHGWRVGVPAYLLAGYVGWTRAYVDAHDYWDVLGGTIVGIGSAYLFAKPYDPNRIAVSLGKRDEAYSMEVSFRF</sequence>
<accession>A0A381PGK1</accession>
<evidence type="ECO:0000313" key="2">
    <source>
        <dbReference type="EMBL" id="SUZ66070.1"/>
    </source>
</evidence>
<reference evidence="2" key="1">
    <citation type="submission" date="2018-05" db="EMBL/GenBank/DDBJ databases">
        <authorList>
            <person name="Lanie J.A."/>
            <person name="Ng W.-L."/>
            <person name="Kazmierczak K.M."/>
            <person name="Andrzejewski T.M."/>
            <person name="Davidsen T.M."/>
            <person name="Wayne K.J."/>
            <person name="Tettelin H."/>
            <person name="Glass J.I."/>
            <person name="Rusch D."/>
            <person name="Podicherti R."/>
            <person name="Tsui H.-C.T."/>
            <person name="Winkler M.E."/>
        </authorList>
    </citation>
    <scope>NUCLEOTIDE SEQUENCE</scope>
</reference>
<dbReference type="Pfam" id="PF01569">
    <property type="entry name" value="PAP2"/>
    <property type="match status" value="1"/>
</dbReference>
<dbReference type="Gene3D" id="1.20.144.10">
    <property type="entry name" value="Phosphatidic acid phosphatase type 2/haloperoxidase"/>
    <property type="match status" value="1"/>
</dbReference>
<dbReference type="PANTHER" id="PTHR14969:SF13">
    <property type="entry name" value="AT30094P"/>
    <property type="match status" value="1"/>
</dbReference>
<protein>
    <recommendedName>
        <fullName evidence="1">Phosphatidic acid phosphatase type 2/haloperoxidase domain-containing protein</fullName>
    </recommendedName>
</protein>
<evidence type="ECO:0000259" key="1">
    <source>
        <dbReference type="SMART" id="SM00014"/>
    </source>
</evidence>
<dbReference type="SUPFAM" id="SSF48317">
    <property type="entry name" value="Acid phosphatase/Vanadium-dependent haloperoxidase"/>
    <property type="match status" value="1"/>
</dbReference>
<dbReference type="CDD" id="cd03394">
    <property type="entry name" value="PAP2_like_5"/>
    <property type="match status" value="1"/>
</dbReference>
<dbReference type="SMART" id="SM00014">
    <property type="entry name" value="acidPPc"/>
    <property type="match status" value="1"/>
</dbReference>
<feature type="domain" description="Phosphatidic acid phosphatase type 2/haloperoxidase" evidence="1">
    <location>
        <begin position="58"/>
        <end position="155"/>
    </location>
</feature>
<gene>
    <name evidence="2" type="ORF">METZ01_LOCUS18924</name>
</gene>
<dbReference type="PROSITE" id="PS51257">
    <property type="entry name" value="PROKAR_LIPOPROTEIN"/>
    <property type="match status" value="1"/>
</dbReference>
<organism evidence="2">
    <name type="scientific">marine metagenome</name>
    <dbReference type="NCBI Taxonomy" id="408172"/>
    <lineage>
        <taxon>unclassified sequences</taxon>
        <taxon>metagenomes</taxon>
        <taxon>ecological metagenomes</taxon>
    </lineage>
</organism>
<dbReference type="PANTHER" id="PTHR14969">
    <property type="entry name" value="SPHINGOSINE-1-PHOSPHATE PHOSPHOHYDROLASE"/>
    <property type="match status" value="1"/>
</dbReference>